<feature type="coiled-coil region" evidence="2">
    <location>
        <begin position="198"/>
        <end position="254"/>
    </location>
</feature>
<dbReference type="PANTHER" id="PTHR47372">
    <property type="entry name" value="DAUER UP-REGULATED-RELATED"/>
    <property type="match status" value="1"/>
</dbReference>
<accession>A0A9D5HCW4</accession>
<dbReference type="AlphaFoldDB" id="A0A9D5HCW4"/>
<dbReference type="Proteomes" id="UP001085076">
    <property type="component" value="Miscellaneous, Linkage group lg05"/>
</dbReference>
<comment type="similarity">
    <text evidence="1">Belongs to the LEA type 4 family.</text>
</comment>
<reference evidence="4" key="2">
    <citation type="journal article" date="2022" name="Hortic Res">
        <title>The genome of Dioscorea zingiberensis sheds light on the biosynthesis, origin and evolution of the medicinally important diosgenin saponins.</title>
        <authorList>
            <person name="Li Y."/>
            <person name="Tan C."/>
            <person name="Li Z."/>
            <person name="Guo J."/>
            <person name="Li S."/>
            <person name="Chen X."/>
            <person name="Wang C."/>
            <person name="Dai X."/>
            <person name="Yang H."/>
            <person name="Song W."/>
            <person name="Hou L."/>
            <person name="Xu J."/>
            <person name="Tong Z."/>
            <person name="Xu A."/>
            <person name="Yuan X."/>
            <person name="Wang W."/>
            <person name="Yang Q."/>
            <person name="Chen L."/>
            <person name="Sun Z."/>
            <person name="Wang K."/>
            <person name="Pan B."/>
            <person name="Chen J."/>
            <person name="Bao Y."/>
            <person name="Liu F."/>
            <person name="Qi X."/>
            <person name="Gang D.R."/>
            <person name="Wen J."/>
            <person name="Li J."/>
        </authorList>
    </citation>
    <scope>NUCLEOTIDE SEQUENCE</scope>
    <source>
        <strain evidence="4">Dzin_1.0</strain>
    </source>
</reference>
<evidence type="ECO:0000256" key="3">
    <source>
        <dbReference type="SAM" id="SignalP"/>
    </source>
</evidence>
<sequence>MAGRIREVSSISSMLVLFVLLLGKVMASNDHATYNGGSEAMQGAETSETWAEWVQGKLSERDNARMAAEQMKEKAGDIAGKAKDKMTEAASGAADITVQKAGEMKDAAGKAYEGAKESLSNAYLGTKAMSMENEKDSMSMENAKDSMSMQYATNAAGKAYEDAKETMSNAYTNAKDSMTMDRVESVKNGIGEVSEKVADGADNAAKAARNLYENAKETMKDSMNVADAKDSMTMDRAKANYEAAKEKVSKATGDVGSQMRAEL</sequence>
<comment type="caution">
    <text evidence="4">The sequence shown here is derived from an EMBL/GenBank/DDBJ whole genome shotgun (WGS) entry which is preliminary data.</text>
</comment>
<name>A0A9D5HCW4_9LILI</name>
<evidence type="ECO:0000313" key="5">
    <source>
        <dbReference type="Proteomes" id="UP001085076"/>
    </source>
</evidence>
<dbReference type="PANTHER" id="PTHR47372:SF41">
    <property type="entry name" value="GENOME ASSEMBLY, CHROMOSOME: A05"/>
    <property type="match status" value="1"/>
</dbReference>
<dbReference type="Gene3D" id="6.10.140.1430">
    <property type="match status" value="1"/>
</dbReference>
<dbReference type="OrthoDB" id="696552at2759"/>
<evidence type="ECO:0000313" key="4">
    <source>
        <dbReference type="EMBL" id="KAJ0971685.1"/>
    </source>
</evidence>
<evidence type="ECO:0000256" key="1">
    <source>
        <dbReference type="ARBA" id="ARBA00010753"/>
    </source>
</evidence>
<evidence type="ECO:0000256" key="2">
    <source>
        <dbReference type="SAM" id="Coils"/>
    </source>
</evidence>
<keyword evidence="5" id="KW-1185">Reference proteome</keyword>
<protein>
    <submittedName>
        <fullName evidence="4">Uncharacterized protein</fullName>
    </submittedName>
</protein>
<gene>
    <name evidence="4" type="ORF">J5N97_019644</name>
</gene>
<keyword evidence="2" id="KW-0175">Coiled coil</keyword>
<proteinExistence type="inferred from homology"/>
<organism evidence="4 5">
    <name type="scientific">Dioscorea zingiberensis</name>
    <dbReference type="NCBI Taxonomy" id="325984"/>
    <lineage>
        <taxon>Eukaryota</taxon>
        <taxon>Viridiplantae</taxon>
        <taxon>Streptophyta</taxon>
        <taxon>Embryophyta</taxon>
        <taxon>Tracheophyta</taxon>
        <taxon>Spermatophyta</taxon>
        <taxon>Magnoliopsida</taxon>
        <taxon>Liliopsida</taxon>
        <taxon>Dioscoreales</taxon>
        <taxon>Dioscoreaceae</taxon>
        <taxon>Dioscorea</taxon>
    </lineage>
</organism>
<reference evidence="4" key="1">
    <citation type="submission" date="2021-03" db="EMBL/GenBank/DDBJ databases">
        <authorList>
            <person name="Li Z."/>
            <person name="Yang C."/>
        </authorList>
    </citation>
    <scope>NUCLEOTIDE SEQUENCE</scope>
    <source>
        <strain evidence="4">Dzin_1.0</strain>
        <tissue evidence="4">Leaf</tissue>
    </source>
</reference>
<feature type="signal peptide" evidence="3">
    <location>
        <begin position="1"/>
        <end position="27"/>
    </location>
</feature>
<feature type="chain" id="PRO_5038383745" evidence="3">
    <location>
        <begin position="28"/>
        <end position="263"/>
    </location>
</feature>
<keyword evidence="3" id="KW-0732">Signal</keyword>
<dbReference type="EMBL" id="JAGGNH010000005">
    <property type="protein sequence ID" value="KAJ0971685.1"/>
    <property type="molecule type" value="Genomic_DNA"/>
</dbReference>